<evidence type="ECO:0000313" key="5">
    <source>
        <dbReference type="Proteomes" id="UP000054053"/>
    </source>
</evidence>
<evidence type="ECO:0000256" key="1">
    <source>
        <dbReference type="ARBA" id="ARBA00007409"/>
    </source>
</evidence>
<proteinExistence type="inferred from homology"/>
<dbReference type="SUPFAM" id="SSF52833">
    <property type="entry name" value="Thioredoxin-like"/>
    <property type="match status" value="1"/>
</dbReference>
<protein>
    <recommendedName>
        <fullName evidence="3">GST N-terminal domain-containing protein</fullName>
    </recommendedName>
</protein>
<dbReference type="CDD" id="cd03044">
    <property type="entry name" value="GST_N_EF1Bgamma"/>
    <property type="match status" value="1"/>
</dbReference>
<dbReference type="InterPro" id="IPR004045">
    <property type="entry name" value="Glutathione_S-Trfase_N"/>
</dbReference>
<dbReference type="Gene3D" id="3.40.30.10">
    <property type="entry name" value="Glutaredoxin"/>
    <property type="match status" value="1"/>
</dbReference>
<comment type="similarity">
    <text evidence="1">Belongs to the GST superfamily.</text>
</comment>
<dbReference type="PANTHER" id="PTHR43986">
    <property type="entry name" value="ELONGATION FACTOR 1-GAMMA"/>
    <property type="match status" value="1"/>
</dbReference>
<comment type="caution">
    <text evidence="4">The sequence shown here is derived from an EMBL/GenBank/DDBJ whole genome shotgun (WGS) entry which is preliminary data.</text>
</comment>
<dbReference type="FunFam" id="3.40.30.10:FF:000142">
    <property type="entry name" value="Elongation factor 1 gamma"/>
    <property type="match status" value="1"/>
</dbReference>
<evidence type="ECO:0000256" key="2">
    <source>
        <dbReference type="SAM" id="MobiDB-lite"/>
    </source>
</evidence>
<feature type="region of interest" description="Disordered" evidence="2">
    <location>
        <begin position="1"/>
        <end position="47"/>
    </location>
</feature>
<dbReference type="Pfam" id="PF02798">
    <property type="entry name" value="GST_N"/>
    <property type="match status" value="1"/>
</dbReference>
<dbReference type="InterPro" id="IPR036249">
    <property type="entry name" value="Thioredoxin-like_sf"/>
</dbReference>
<feature type="compositionally biased region" description="Polar residues" evidence="2">
    <location>
        <begin position="38"/>
        <end position="47"/>
    </location>
</feature>
<dbReference type="InterPro" id="IPR050802">
    <property type="entry name" value="EF-GSTs"/>
</dbReference>
<dbReference type="EMBL" id="BBTG02000008">
    <property type="protein sequence ID" value="GAO17042.1"/>
    <property type="molecule type" value="Genomic_DNA"/>
</dbReference>
<evidence type="ECO:0000259" key="3">
    <source>
        <dbReference type="PROSITE" id="PS50404"/>
    </source>
</evidence>
<sequence>MAAHTAIADGSGQRKSSTALIELAEKPWEKGPTARSRAGTQALSSIRPQDNSRSIAIKAVAKANNLDLKISEVEFGKPTAEHLKANGLGKIPTFVGEDGFTLSECIAVAIYVTSQNEKTTLLGKTKQE</sequence>
<accession>A0A1B5L0W3</accession>
<gene>
    <name evidence="4" type="ORF">UVI_02021840</name>
</gene>
<evidence type="ECO:0000313" key="4">
    <source>
        <dbReference type="EMBL" id="GAO17042.1"/>
    </source>
</evidence>
<organism evidence="4 5">
    <name type="scientific">Ustilaginoidea virens</name>
    <name type="common">Rice false smut fungus</name>
    <name type="synonym">Villosiclava virens</name>
    <dbReference type="NCBI Taxonomy" id="1159556"/>
    <lineage>
        <taxon>Eukaryota</taxon>
        <taxon>Fungi</taxon>
        <taxon>Dikarya</taxon>
        <taxon>Ascomycota</taxon>
        <taxon>Pezizomycotina</taxon>
        <taxon>Sordariomycetes</taxon>
        <taxon>Hypocreomycetidae</taxon>
        <taxon>Hypocreales</taxon>
        <taxon>Clavicipitaceae</taxon>
        <taxon>Ustilaginoidea</taxon>
    </lineage>
</organism>
<reference evidence="5" key="1">
    <citation type="journal article" date="2016" name="Genome Announc.">
        <title>Genome sequence of Ustilaginoidea virens IPU010, a rice pathogenic fungus causing false smut.</title>
        <authorList>
            <person name="Kumagai T."/>
            <person name="Ishii T."/>
            <person name="Terai G."/>
            <person name="Umemura M."/>
            <person name="Machida M."/>
            <person name="Asai K."/>
        </authorList>
    </citation>
    <scope>NUCLEOTIDE SEQUENCE [LARGE SCALE GENOMIC DNA]</scope>
    <source>
        <strain evidence="5">IPU010</strain>
    </source>
</reference>
<dbReference type="Proteomes" id="UP000054053">
    <property type="component" value="Unassembled WGS sequence"/>
</dbReference>
<feature type="domain" description="GST N-terminal" evidence="3">
    <location>
        <begin position="41"/>
        <end position="120"/>
    </location>
</feature>
<dbReference type="PANTHER" id="PTHR43986:SF1">
    <property type="entry name" value="ELONGATION FACTOR 1-GAMMA"/>
    <property type="match status" value="1"/>
</dbReference>
<dbReference type="GO" id="GO:0005737">
    <property type="term" value="C:cytoplasm"/>
    <property type="evidence" value="ECO:0007669"/>
    <property type="project" value="TreeGrafter"/>
</dbReference>
<dbReference type="GO" id="GO:0005634">
    <property type="term" value="C:nucleus"/>
    <property type="evidence" value="ECO:0007669"/>
    <property type="project" value="TreeGrafter"/>
</dbReference>
<dbReference type="AlphaFoldDB" id="A0A1B5L0W3"/>
<name>A0A1B5L0W3_USTVR</name>
<dbReference type="PROSITE" id="PS50404">
    <property type="entry name" value="GST_NTER"/>
    <property type="match status" value="1"/>
</dbReference>